<dbReference type="PANTHER" id="PTHR45947">
    <property type="entry name" value="SULFOQUINOVOSYL TRANSFERASE SQD2"/>
    <property type="match status" value="1"/>
</dbReference>
<dbReference type="EMBL" id="RCCE01000010">
    <property type="protein sequence ID" value="RLJ36210.1"/>
    <property type="molecule type" value="Genomic_DNA"/>
</dbReference>
<dbReference type="GO" id="GO:0016757">
    <property type="term" value="F:glycosyltransferase activity"/>
    <property type="evidence" value="ECO:0007669"/>
    <property type="project" value="UniProtKB-ARBA"/>
</dbReference>
<name>A0A497UYT5_9RHOB</name>
<proteinExistence type="predicted"/>
<accession>A0A497UYT5</accession>
<dbReference type="InterPro" id="IPR050194">
    <property type="entry name" value="Glycosyltransferase_grp1"/>
</dbReference>
<sequence>MNDTFSLPRIAYLTGQYPTVSHTFILREVEALRRLGFEVLTCSVRRTSPEQHPGPAEQQEARTTFYILQAAKNPATLLKAQKLIFSHPKRYFGALSLAWKTRSAGLRAALYQLFYFAEATVLADHLQSRGVTHLHNHFAEGSANVAMLASQLSGIPFSYTLHGPADLLEPRRWALGEKTARAEFVACISNFARSQVMLFSDPVHWHKLRIIHCGVTPDRYHSSETPNTPDPQSGAHLVFVGRLAAVKGLRILLEGFTAARVSRPDLRLTLVGDGDDRAHLEKLAKPLGDAVQFVGYKSQDEVAAILAEADMLVLPSFAEGVPVVLMEAMASGKPVIASLVAGVPELVDDGVSGFLVPPGDVDTFAARLGQLADDPALRVRMGIAGRSKVQAEFDISQEAARIGALFAGTGGDMPRPEPYMPD</sequence>
<dbReference type="Pfam" id="PF13439">
    <property type="entry name" value="Glyco_transf_4"/>
    <property type="match status" value="1"/>
</dbReference>
<evidence type="ECO:0000313" key="2">
    <source>
        <dbReference type="EMBL" id="RLJ36210.1"/>
    </source>
</evidence>
<organism evidence="2 3">
    <name type="scientific">Litoreibacter meonggei</name>
    <dbReference type="NCBI Taxonomy" id="1049199"/>
    <lineage>
        <taxon>Bacteria</taxon>
        <taxon>Pseudomonadati</taxon>
        <taxon>Pseudomonadota</taxon>
        <taxon>Alphaproteobacteria</taxon>
        <taxon>Rhodobacterales</taxon>
        <taxon>Roseobacteraceae</taxon>
        <taxon>Litoreibacter</taxon>
    </lineage>
</organism>
<gene>
    <name evidence="2" type="ORF">BCF46_3900</name>
</gene>
<dbReference type="InterPro" id="IPR028098">
    <property type="entry name" value="Glyco_trans_4-like_N"/>
</dbReference>
<dbReference type="Proteomes" id="UP000269157">
    <property type="component" value="Unassembled WGS sequence"/>
</dbReference>
<dbReference type="CDD" id="cd03801">
    <property type="entry name" value="GT4_PimA-like"/>
    <property type="match status" value="1"/>
</dbReference>
<protein>
    <submittedName>
        <fullName evidence="2">Glycosyltransferase involved in cell wall biosynthesis</fullName>
    </submittedName>
</protein>
<comment type="caution">
    <text evidence="2">The sequence shown here is derived from an EMBL/GenBank/DDBJ whole genome shotgun (WGS) entry which is preliminary data.</text>
</comment>
<reference evidence="2 3" key="1">
    <citation type="submission" date="2018-10" db="EMBL/GenBank/DDBJ databases">
        <title>Genomic Encyclopedia of Archaeal and Bacterial Type Strains, Phase II (KMG-II): from individual species to whole genera.</title>
        <authorList>
            <person name="Goeker M."/>
        </authorList>
    </citation>
    <scope>NUCLEOTIDE SEQUENCE [LARGE SCALE GENOMIC DNA]</scope>
    <source>
        <strain evidence="2 3">DSM 29466</strain>
    </source>
</reference>
<feature type="domain" description="Glycosyltransferase subfamily 4-like N-terminal" evidence="1">
    <location>
        <begin position="110"/>
        <end position="219"/>
    </location>
</feature>
<keyword evidence="3" id="KW-1185">Reference proteome</keyword>
<evidence type="ECO:0000313" key="3">
    <source>
        <dbReference type="Proteomes" id="UP000269157"/>
    </source>
</evidence>
<dbReference type="Gene3D" id="3.40.50.2000">
    <property type="entry name" value="Glycogen Phosphorylase B"/>
    <property type="match status" value="2"/>
</dbReference>
<evidence type="ECO:0000259" key="1">
    <source>
        <dbReference type="Pfam" id="PF13439"/>
    </source>
</evidence>
<dbReference type="PANTHER" id="PTHR45947:SF15">
    <property type="entry name" value="TEICHURONIC ACID BIOSYNTHESIS GLYCOSYLTRANSFERASE TUAC-RELATED"/>
    <property type="match status" value="1"/>
</dbReference>
<dbReference type="AlphaFoldDB" id="A0A497UYT5"/>
<dbReference type="SUPFAM" id="SSF53756">
    <property type="entry name" value="UDP-Glycosyltransferase/glycogen phosphorylase"/>
    <property type="match status" value="1"/>
</dbReference>
<dbReference type="RefSeq" id="WP_121028316.1">
    <property type="nucleotide sequence ID" value="NZ_RCCE01000010.1"/>
</dbReference>
<dbReference type="OrthoDB" id="9790710at2"/>
<keyword evidence="2" id="KW-0808">Transferase</keyword>
<dbReference type="Pfam" id="PF13692">
    <property type="entry name" value="Glyco_trans_1_4"/>
    <property type="match status" value="1"/>
</dbReference>